<dbReference type="GO" id="GO:0003700">
    <property type="term" value="F:DNA-binding transcription factor activity"/>
    <property type="evidence" value="ECO:0007669"/>
    <property type="project" value="TreeGrafter"/>
</dbReference>
<proteinExistence type="predicted"/>
<dbReference type="Gene3D" id="2.60.120.10">
    <property type="entry name" value="Jelly Rolls"/>
    <property type="match status" value="1"/>
</dbReference>
<dbReference type="PANTHER" id="PTHR24567:SF68">
    <property type="entry name" value="DNA-BINDING TRANSCRIPTIONAL DUAL REGULATOR CRP"/>
    <property type="match status" value="1"/>
</dbReference>
<dbReference type="SMART" id="SM00419">
    <property type="entry name" value="HTH_CRP"/>
    <property type="match status" value="1"/>
</dbReference>
<name>A0A2U2IYK4_9SPHN</name>
<evidence type="ECO:0000256" key="3">
    <source>
        <dbReference type="ARBA" id="ARBA00023163"/>
    </source>
</evidence>
<feature type="domain" description="HTH crp-type" evidence="4">
    <location>
        <begin position="155"/>
        <end position="228"/>
    </location>
</feature>
<protein>
    <submittedName>
        <fullName evidence="5">Crp/Fnr family transcriptional regulator</fullName>
    </submittedName>
</protein>
<dbReference type="SUPFAM" id="SSF51206">
    <property type="entry name" value="cAMP-binding domain-like"/>
    <property type="match status" value="1"/>
</dbReference>
<evidence type="ECO:0000256" key="1">
    <source>
        <dbReference type="ARBA" id="ARBA00023015"/>
    </source>
</evidence>
<dbReference type="SUPFAM" id="SSF46785">
    <property type="entry name" value="Winged helix' DNA-binding domain"/>
    <property type="match status" value="1"/>
</dbReference>
<keyword evidence="3" id="KW-0804">Transcription</keyword>
<dbReference type="InterPro" id="IPR012318">
    <property type="entry name" value="HTH_CRP"/>
</dbReference>
<evidence type="ECO:0000313" key="5">
    <source>
        <dbReference type="EMBL" id="PWG01159.1"/>
    </source>
</evidence>
<dbReference type="GO" id="GO:0005829">
    <property type="term" value="C:cytosol"/>
    <property type="evidence" value="ECO:0007669"/>
    <property type="project" value="TreeGrafter"/>
</dbReference>
<organism evidence="5 6">
    <name type="scientific">Allosphingosinicella humi</name>
    <dbReference type="NCBI Taxonomy" id="2068657"/>
    <lineage>
        <taxon>Bacteria</taxon>
        <taxon>Pseudomonadati</taxon>
        <taxon>Pseudomonadota</taxon>
        <taxon>Alphaproteobacteria</taxon>
        <taxon>Sphingomonadales</taxon>
        <taxon>Sphingomonadaceae</taxon>
        <taxon>Allosphingosinicella</taxon>
    </lineage>
</organism>
<dbReference type="Proteomes" id="UP000245916">
    <property type="component" value="Unassembled WGS sequence"/>
</dbReference>
<gene>
    <name evidence="5" type="ORF">DF286_13510</name>
</gene>
<dbReference type="CDD" id="cd00038">
    <property type="entry name" value="CAP_ED"/>
    <property type="match status" value="1"/>
</dbReference>
<dbReference type="Pfam" id="PF13545">
    <property type="entry name" value="HTH_Crp_2"/>
    <property type="match status" value="1"/>
</dbReference>
<dbReference type="PANTHER" id="PTHR24567">
    <property type="entry name" value="CRP FAMILY TRANSCRIPTIONAL REGULATORY PROTEIN"/>
    <property type="match status" value="1"/>
</dbReference>
<keyword evidence="6" id="KW-1185">Reference proteome</keyword>
<evidence type="ECO:0000259" key="4">
    <source>
        <dbReference type="PROSITE" id="PS51063"/>
    </source>
</evidence>
<dbReference type="EMBL" id="QFFF01000002">
    <property type="protein sequence ID" value="PWG01159.1"/>
    <property type="molecule type" value="Genomic_DNA"/>
</dbReference>
<dbReference type="PROSITE" id="PS51063">
    <property type="entry name" value="HTH_CRP_2"/>
    <property type="match status" value="1"/>
</dbReference>
<keyword evidence="1" id="KW-0805">Transcription regulation</keyword>
<comment type="caution">
    <text evidence="5">The sequence shown here is derived from an EMBL/GenBank/DDBJ whole genome shotgun (WGS) entry which is preliminary data.</text>
</comment>
<evidence type="ECO:0000313" key="6">
    <source>
        <dbReference type="Proteomes" id="UP000245916"/>
    </source>
</evidence>
<reference evidence="5 6" key="1">
    <citation type="submission" date="2018-05" db="EMBL/GenBank/DDBJ databases">
        <title>Genome of Sphingosinicella humi QZX222.</title>
        <authorList>
            <person name="Qiao Z."/>
            <person name="Wang G."/>
        </authorList>
    </citation>
    <scope>NUCLEOTIDE SEQUENCE [LARGE SCALE GENOMIC DNA]</scope>
    <source>
        <strain evidence="5 6">QZX222</strain>
    </source>
</reference>
<dbReference type="GO" id="GO:0003677">
    <property type="term" value="F:DNA binding"/>
    <property type="evidence" value="ECO:0007669"/>
    <property type="project" value="UniProtKB-KW"/>
</dbReference>
<dbReference type="Pfam" id="PF00027">
    <property type="entry name" value="cNMP_binding"/>
    <property type="match status" value="1"/>
</dbReference>
<dbReference type="InterPro" id="IPR036390">
    <property type="entry name" value="WH_DNA-bd_sf"/>
</dbReference>
<evidence type="ECO:0000256" key="2">
    <source>
        <dbReference type="ARBA" id="ARBA00023125"/>
    </source>
</evidence>
<dbReference type="AlphaFoldDB" id="A0A2U2IYK4"/>
<dbReference type="InterPro" id="IPR050397">
    <property type="entry name" value="Env_Response_Regulators"/>
</dbReference>
<accession>A0A2U2IYK4</accession>
<dbReference type="Gene3D" id="1.10.10.10">
    <property type="entry name" value="Winged helix-like DNA-binding domain superfamily/Winged helix DNA-binding domain"/>
    <property type="match status" value="1"/>
</dbReference>
<dbReference type="RefSeq" id="WP_109272221.1">
    <property type="nucleotide sequence ID" value="NZ_QFFF01000002.1"/>
</dbReference>
<dbReference type="InterPro" id="IPR000595">
    <property type="entry name" value="cNMP-bd_dom"/>
</dbReference>
<dbReference type="InterPro" id="IPR036388">
    <property type="entry name" value="WH-like_DNA-bd_sf"/>
</dbReference>
<keyword evidence="2" id="KW-0238">DNA-binding</keyword>
<dbReference type="InterPro" id="IPR018490">
    <property type="entry name" value="cNMP-bd_dom_sf"/>
</dbReference>
<dbReference type="OrthoDB" id="6155297at2"/>
<dbReference type="InterPro" id="IPR014710">
    <property type="entry name" value="RmlC-like_jellyroll"/>
</dbReference>
<sequence length="257" mass="28513">MARSQSIQPSNLEHFLDRLTRRSVLTDEEQKAILDLPAYAAQVPANRDFVHLGERVDHVSLVVEGIVGRFGQNSEGERQITAIHLPGDMADLHSVVQPEGTSALQALSTTTILRIPHASLRTLAARFPAIAEAFWRDCMVDASILSQWVVNVGRRDARARMAHLLCEMAIRCGARDKGERQFKFPLTQVHLGNALGLTCVHVNRTLKALRDNGLVTLRGRTVHILDWEALARAGDFDPAYLHADNDPEQRLRIVAAA</sequence>